<keyword evidence="5" id="KW-0862">Zinc</keyword>
<dbReference type="PROSITE" id="PS00028">
    <property type="entry name" value="ZINC_FINGER_C2H2_1"/>
    <property type="match status" value="13"/>
</dbReference>
<feature type="domain" description="C2H2-type" evidence="11">
    <location>
        <begin position="353"/>
        <end position="380"/>
    </location>
</feature>
<protein>
    <recommendedName>
        <fullName evidence="11">C2H2-type domain-containing protein</fullName>
    </recommendedName>
</protein>
<feature type="domain" description="C2H2-type" evidence="11">
    <location>
        <begin position="615"/>
        <end position="642"/>
    </location>
</feature>
<evidence type="ECO:0000256" key="10">
    <source>
        <dbReference type="PROSITE-ProRule" id="PRU00042"/>
    </source>
</evidence>
<dbReference type="InterPro" id="IPR013087">
    <property type="entry name" value="Znf_C2H2_type"/>
</dbReference>
<name>A0A9N9XG58_DIABA</name>
<feature type="domain" description="C2H2-type" evidence="11">
    <location>
        <begin position="501"/>
        <end position="528"/>
    </location>
</feature>
<feature type="domain" description="C2H2-type" evidence="11">
    <location>
        <begin position="381"/>
        <end position="408"/>
    </location>
</feature>
<gene>
    <name evidence="12" type="ORF">DIABBA_LOCUS11070</name>
</gene>
<feature type="domain" description="C2H2-type" evidence="11">
    <location>
        <begin position="586"/>
        <end position="614"/>
    </location>
</feature>
<evidence type="ECO:0000256" key="6">
    <source>
        <dbReference type="ARBA" id="ARBA00023015"/>
    </source>
</evidence>
<evidence type="ECO:0000256" key="1">
    <source>
        <dbReference type="ARBA" id="ARBA00004123"/>
    </source>
</evidence>
<dbReference type="FunFam" id="3.30.160.60:FF:000096">
    <property type="entry name" value="Zinc finger and BTB domain-containing protein 18 isoform 1"/>
    <property type="match status" value="1"/>
</dbReference>
<dbReference type="FunFam" id="3.30.160.60:FF:000322">
    <property type="entry name" value="GDNF-inducible zinc finger protein 1"/>
    <property type="match status" value="1"/>
</dbReference>
<dbReference type="GO" id="GO:0008270">
    <property type="term" value="F:zinc ion binding"/>
    <property type="evidence" value="ECO:0007669"/>
    <property type="project" value="UniProtKB-KW"/>
</dbReference>
<feature type="domain" description="C2H2-type" evidence="11">
    <location>
        <begin position="150"/>
        <end position="177"/>
    </location>
</feature>
<feature type="domain" description="C2H2-type" evidence="11">
    <location>
        <begin position="473"/>
        <end position="500"/>
    </location>
</feature>
<dbReference type="PANTHER" id="PTHR24381:SF393">
    <property type="entry name" value="CHROMATIN-LINKED ADAPTOR FOR MSL PROTEINS, ISOFORM B"/>
    <property type="match status" value="1"/>
</dbReference>
<keyword evidence="8" id="KW-0804">Transcription</keyword>
<keyword evidence="6" id="KW-0805">Transcription regulation</keyword>
<keyword evidence="4 10" id="KW-0863">Zinc-finger</keyword>
<keyword evidence="13" id="KW-1185">Reference proteome</keyword>
<dbReference type="PANTHER" id="PTHR24381">
    <property type="entry name" value="ZINC FINGER PROTEIN"/>
    <property type="match status" value="1"/>
</dbReference>
<dbReference type="InterPro" id="IPR036236">
    <property type="entry name" value="Znf_C2H2_sf"/>
</dbReference>
<keyword evidence="9" id="KW-0539">Nucleus</keyword>
<feature type="domain" description="C2H2-type" evidence="11">
    <location>
        <begin position="206"/>
        <end position="233"/>
    </location>
</feature>
<evidence type="ECO:0000256" key="2">
    <source>
        <dbReference type="ARBA" id="ARBA00022723"/>
    </source>
</evidence>
<evidence type="ECO:0000313" key="12">
    <source>
        <dbReference type="EMBL" id="CAG9838143.1"/>
    </source>
</evidence>
<keyword evidence="3" id="KW-0677">Repeat</keyword>
<organism evidence="12 13">
    <name type="scientific">Diabrotica balteata</name>
    <name type="common">Banded cucumber beetle</name>
    <dbReference type="NCBI Taxonomy" id="107213"/>
    <lineage>
        <taxon>Eukaryota</taxon>
        <taxon>Metazoa</taxon>
        <taxon>Ecdysozoa</taxon>
        <taxon>Arthropoda</taxon>
        <taxon>Hexapoda</taxon>
        <taxon>Insecta</taxon>
        <taxon>Pterygota</taxon>
        <taxon>Neoptera</taxon>
        <taxon>Endopterygota</taxon>
        <taxon>Coleoptera</taxon>
        <taxon>Polyphaga</taxon>
        <taxon>Cucujiformia</taxon>
        <taxon>Chrysomeloidea</taxon>
        <taxon>Chrysomelidae</taxon>
        <taxon>Galerucinae</taxon>
        <taxon>Diabroticina</taxon>
        <taxon>Diabroticites</taxon>
        <taxon>Diabrotica</taxon>
    </lineage>
</organism>
<dbReference type="Proteomes" id="UP001153709">
    <property type="component" value="Chromosome 7"/>
</dbReference>
<keyword evidence="2" id="KW-0479">Metal-binding</keyword>
<dbReference type="EMBL" id="OU898282">
    <property type="protein sequence ID" value="CAG9838143.1"/>
    <property type="molecule type" value="Genomic_DNA"/>
</dbReference>
<evidence type="ECO:0000256" key="9">
    <source>
        <dbReference type="ARBA" id="ARBA00023242"/>
    </source>
</evidence>
<feature type="domain" description="C2H2-type" evidence="11">
    <location>
        <begin position="445"/>
        <end position="472"/>
    </location>
</feature>
<dbReference type="GO" id="GO:0005634">
    <property type="term" value="C:nucleus"/>
    <property type="evidence" value="ECO:0007669"/>
    <property type="project" value="UniProtKB-SubCell"/>
</dbReference>
<evidence type="ECO:0000256" key="7">
    <source>
        <dbReference type="ARBA" id="ARBA00023125"/>
    </source>
</evidence>
<feature type="domain" description="C2H2-type" evidence="11">
    <location>
        <begin position="529"/>
        <end position="557"/>
    </location>
</feature>
<evidence type="ECO:0000256" key="4">
    <source>
        <dbReference type="ARBA" id="ARBA00022771"/>
    </source>
</evidence>
<feature type="domain" description="C2H2-type" evidence="11">
    <location>
        <begin position="312"/>
        <end position="339"/>
    </location>
</feature>
<evidence type="ECO:0000256" key="8">
    <source>
        <dbReference type="ARBA" id="ARBA00023163"/>
    </source>
</evidence>
<dbReference type="SMART" id="SM00355">
    <property type="entry name" value="ZnF_C2H2"/>
    <property type="match status" value="13"/>
</dbReference>
<dbReference type="FunFam" id="3.30.160.60:FF:000065">
    <property type="entry name" value="B-cell CLL/lymphoma 6, member B"/>
    <property type="match status" value="1"/>
</dbReference>
<dbReference type="SUPFAM" id="SSF57667">
    <property type="entry name" value="beta-beta-alpha zinc fingers"/>
    <property type="match status" value="8"/>
</dbReference>
<sequence length="642" mass="75249">MLNALNTNKMEFEHLPEIKCELDLYEDKPETVDIADLFNNGSEENVPFEVIGANEADYQVVFANNVEIDSSLKVAEGTEKGFPPSEDVQKDDIDSFLLHHSLKRKSATGPTKKFVENNQLIQKMTVRTDEKQITAKNKNRKTNLPSEKPFACNVCPKKFAVKSSLTKHSLTHAEEKPFECDICHKRFSQNSQCLVHRQTHTKDKHFRCNVCFKDFKGESTLNRHMKLHPGSTILTKNDQSTQQEVLHDEDKTLQPILIEKSPNISTDNNKLTSSTLLNVKENNVQQTKVDNHFKQKPKQGTIVHSKEKHKPFQCRFCYKQFSMKTNLKRHIFRHADLARFKKHIQKRTGEQPLRCNICFIKFTFKVTLINHLLRHTGEKPFECDICCKLFFQNNHCIVHKRAHIKGKAKSHIDQPMKNIPVNAKEKSLQHIKLDNFRNILKVKSFQCKICFKQFSLQCNLKRHIPTHFRIKRFKCSICLKRFSSKVTLTDHERTHSGEKPYKCDLCPKKFRSKTPFNKHMRLHTSENLIKCNYCPKQFTCNTRLQRHVVRRHTGERPFQCVVCFKKFTNKGNLSKHLYSHTGEKLTECNVCHKKFGERCQFKRHMMRIHPEEKPFECDICHKPFIANSLCVKHRRKHTLEKP</sequence>
<dbReference type="AlphaFoldDB" id="A0A9N9XG58"/>
<proteinExistence type="predicted"/>
<dbReference type="FunFam" id="3.30.160.60:FF:000624">
    <property type="entry name" value="zinc finger protein 697"/>
    <property type="match status" value="1"/>
</dbReference>
<dbReference type="OrthoDB" id="8823111at2759"/>
<dbReference type="PROSITE" id="PS50157">
    <property type="entry name" value="ZINC_FINGER_C2H2_2"/>
    <property type="match status" value="13"/>
</dbReference>
<feature type="domain" description="C2H2-type" evidence="11">
    <location>
        <begin position="558"/>
        <end position="585"/>
    </location>
</feature>
<evidence type="ECO:0000256" key="3">
    <source>
        <dbReference type="ARBA" id="ARBA00022737"/>
    </source>
</evidence>
<evidence type="ECO:0000313" key="13">
    <source>
        <dbReference type="Proteomes" id="UP001153709"/>
    </source>
</evidence>
<evidence type="ECO:0000256" key="5">
    <source>
        <dbReference type="ARBA" id="ARBA00022833"/>
    </source>
</evidence>
<reference evidence="12" key="1">
    <citation type="submission" date="2022-01" db="EMBL/GenBank/DDBJ databases">
        <authorList>
            <person name="King R."/>
        </authorList>
    </citation>
    <scope>NUCLEOTIDE SEQUENCE</scope>
</reference>
<dbReference type="FunFam" id="3.30.160.60:FF:002343">
    <property type="entry name" value="Zinc finger protein 33A"/>
    <property type="match status" value="1"/>
</dbReference>
<keyword evidence="7" id="KW-0238">DNA-binding</keyword>
<dbReference type="Pfam" id="PF00096">
    <property type="entry name" value="zf-C2H2"/>
    <property type="match status" value="5"/>
</dbReference>
<evidence type="ECO:0000259" key="11">
    <source>
        <dbReference type="PROSITE" id="PS50157"/>
    </source>
</evidence>
<feature type="domain" description="C2H2-type" evidence="11">
    <location>
        <begin position="178"/>
        <end position="205"/>
    </location>
</feature>
<dbReference type="SMART" id="SM00614">
    <property type="entry name" value="ZnF_BED"/>
    <property type="match status" value="3"/>
</dbReference>
<dbReference type="Gene3D" id="3.30.160.60">
    <property type="entry name" value="Classic Zinc Finger"/>
    <property type="match status" value="13"/>
</dbReference>
<dbReference type="GO" id="GO:0000977">
    <property type="term" value="F:RNA polymerase II transcription regulatory region sequence-specific DNA binding"/>
    <property type="evidence" value="ECO:0007669"/>
    <property type="project" value="TreeGrafter"/>
</dbReference>
<accession>A0A9N9XG58</accession>
<comment type="subcellular location">
    <subcellularLocation>
        <location evidence="1">Nucleus</location>
    </subcellularLocation>
</comment>
<dbReference type="GO" id="GO:0000981">
    <property type="term" value="F:DNA-binding transcription factor activity, RNA polymerase II-specific"/>
    <property type="evidence" value="ECO:0007669"/>
    <property type="project" value="TreeGrafter"/>
</dbReference>